<dbReference type="InterPro" id="IPR050742">
    <property type="entry name" value="Helicase_Restrict-Modif_Enz"/>
</dbReference>
<dbReference type="Pfam" id="PF04851">
    <property type="entry name" value="ResIII"/>
    <property type="match status" value="1"/>
</dbReference>
<dbReference type="AlphaFoldDB" id="A0A2C9CF82"/>
<dbReference type="PANTHER" id="PTHR47396">
    <property type="entry name" value="TYPE I RESTRICTION ENZYME ECOKI R PROTEIN"/>
    <property type="match status" value="1"/>
</dbReference>
<protein>
    <submittedName>
        <fullName evidence="1">Uncharacterized protein</fullName>
    </submittedName>
</protein>
<dbReference type="Proteomes" id="UP000221734">
    <property type="component" value="Chromosome Kuenenia_stuttgartiensis_MBR1"/>
</dbReference>
<sequence length="728" mass="82956">MDLNELKKEKNAKLLALEYAKLSKNNRDIFHLGSEVAVFEAIIARAYLTKGEVENAVINFISQASCLCDSRRYSEAVKVFRHALSLSTLPDTKQWIEKELTRIPAVTLRANPFQTLAPNIEKNDRLRVPQKEAYYAAKRYFESYSDHAIIQLPVGCGKTGAMSLLPFHVSSGRVLAIAPNLEIRRNLHDNFDYSCGGSFLRRFGVLSNGYGPTCAYLDSEASIHDCDGADIVVTNIQQLTTKSSKKWIKMLAPDFFDMILIDEAHHNVAPTWQEVLNKFPDAKKVSFTATPLRADGKKVEGERIYRFPIAKAIRDGYIKDIASRMLEPQEIYFTYKGENRKVGLNDVLMLREKDWFSKGVALSRECNESIVDASIQSLQELKESGEVHQIIAVACSIDHANSIRALYTERNIRTEIIHSNLPEEEQYKVRNKLQTKSIDAIVQVQMLGEGADYPNLSVAAIFRPYRHLMPYVQFVGRVMRVIKQNAPGHPANRGFVVSHVGLNVDRWWNELKEFDQDDEAFFAELAFGKHEFILHKSSEKDPAPSRKRFRPEMEVIEEAIVHFVQDHFVPEDTRIAVEDLIQTMQMRGIDFEVFGLSREELETKLMQSYLQAQKRGTLSKLQVSPQEARKAARRRLDERVRSAAKQLLNELQLKIGGLDLPKHFPSTTASANLPAAIILINRAVLEYLHVCSRERDLLTENQLKNAHDNMDEIIDKLVSEIRKKMEGN</sequence>
<dbReference type="PANTHER" id="PTHR47396:SF1">
    <property type="entry name" value="ATP-DEPENDENT HELICASE IRC3-RELATED"/>
    <property type="match status" value="1"/>
</dbReference>
<dbReference type="InterPro" id="IPR006935">
    <property type="entry name" value="Helicase/UvrB_N"/>
</dbReference>
<dbReference type="GO" id="GO:0016787">
    <property type="term" value="F:hydrolase activity"/>
    <property type="evidence" value="ECO:0007669"/>
    <property type="project" value="InterPro"/>
</dbReference>
<dbReference type="GO" id="GO:0003677">
    <property type="term" value="F:DNA binding"/>
    <property type="evidence" value="ECO:0007669"/>
    <property type="project" value="InterPro"/>
</dbReference>
<dbReference type="Pfam" id="PF00271">
    <property type="entry name" value="Helicase_C"/>
    <property type="match status" value="1"/>
</dbReference>
<accession>A0A2C9CF82</accession>
<dbReference type="SMART" id="SM00487">
    <property type="entry name" value="DEXDc"/>
    <property type="match status" value="1"/>
</dbReference>
<evidence type="ECO:0000313" key="2">
    <source>
        <dbReference type="Proteomes" id="UP000221734"/>
    </source>
</evidence>
<dbReference type="InterPro" id="IPR027417">
    <property type="entry name" value="P-loop_NTPase"/>
</dbReference>
<dbReference type="PROSITE" id="PS51194">
    <property type="entry name" value="HELICASE_CTER"/>
    <property type="match status" value="1"/>
</dbReference>
<evidence type="ECO:0000313" key="1">
    <source>
        <dbReference type="EMBL" id="SOH04372.1"/>
    </source>
</evidence>
<keyword evidence="2" id="KW-1185">Reference proteome</keyword>
<gene>
    <name evidence="1" type="primary">hsdR_3</name>
    <name evidence="1" type="ORF">KSMBR1_1873</name>
</gene>
<dbReference type="RefSeq" id="WP_099325088.1">
    <property type="nucleotide sequence ID" value="NZ_LT934425.1"/>
</dbReference>
<dbReference type="SUPFAM" id="SSF52540">
    <property type="entry name" value="P-loop containing nucleoside triphosphate hydrolases"/>
    <property type="match status" value="1"/>
</dbReference>
<dbReference type="GO" id="GO:0005524">
    <property type="term" value="F:ATP binding"/>
    <property type="evidence" value="ECO:0007669"/>
    <property type="project" value="InterPro"/>
</dbReference>
<dbReference type="SMART" id="SM00490">
    <property type="entry name" value="HELICc"/>
    <property type="match status" value="1"/>
</dbReference>
<organism evidence="1 2">
    <name type="scientific">Kuenenia stuttgartiensis</name>
    <dbReference type="NCBI Taxonomy" id="174633"/>
    <lineage>
        <taxon>Bacteria</taxon>
        <taxon>Pseudomonadati</taxon>
        <taxon>Planctomycetota</taxon>
        <taxon>Candidatus Brocadiia</taxon>
        <taxon>Candidatus Brocadiales</taxon>
        <taxon>Candidatus Brocadiaceae</taxon>
        <taxon>Candidatus Kuenenia</taxon>
    </lineage>
</organism>
<dbReference type="GO" id="GO:0005829">
    <property type="term" value="C:cytosol"/>
    <property type="evidence" value="ECO:0007669"/>
    <property type="project" value="TreeGrafter"/>
</dbReference>
<dbReference type="InterPro" id="IPR001650">
    <property type="entry name" value="Helicase_C-like"/>
</dbReference>
<dbReference type="PROSITE" id="PS51192">
    <property type="entry name" value="HELICASE_ATP_BIND_1"/>
    <property type="match status" value="1"/>
</dbReference>
<proteinExistence type="predicted"/>
<dbReference type="OrthoDB" id="9758243at2"/>
<name>A0A2C9CF82_KUEST</name>
<dbReference type="EMBL" id="LT934425">
    <property type="protein sequence ID" value="SOH04372.1"/>
    <property type="molecule type" value="Genomic_DNA"/>
</dbReference>
<dbReference type="Gene3D" id="3.40.50.300">
    <property type="entry name" value="P-loop containing nucleotide triphosphate hydrolases"/>
    <property type="match status" value="2"/>
</dbReference>
<dbReference type="InterPro" id="IPR014001">
    <property type="entry name" value="Helicase_ATP-bd"/>
</dbReference>
<reference evidence="2" key="1">
    <citation type="submission" date="2017-10" db="EMBL/GenBank/DDBJ databases">
        <authorList>
            <person name="Frank J."/>
        </authorList>
    </citation>
    <scope>NUCLEOTIDE SEQUENCE [LARGE SCALE GENOMIC DNA]</scope>
</reference>
<dbReference type="KEGG" id="kst:KSMBR1_1873"/>